<dbReference type="GO" id="GO:0030008">
    <property type="term" value="C:TRAPP complex"/>
    <property type="evidence" value="ECO:0007669"/>
    <property type="project" value="TreeGrafter"/>
</dbReference>
<dbReference type="InterPro" id="IPR037992">
    <property type="entry name" value="TRAPPC6/Trs33"/>
</dbReference>
<dbReference type="PANTHER" id="PTHR12817:SF0">
    <property type="entry name" value="GEO08327P1"/>
    <property type="match status" value="1"/>
</dbReference>
<sequence>MLISHVAYDFLLSEIIDNFVKTFGFDSEITMMKMDSIGYRVGYSLSTQLTKDKPKLFEDLDAVKLLCRDLWSLIFGKQIDNLKTNNRGTFVLQDYCLGWLENKYDRKSDGLIYSKLVTESDYI</sequence>
<dbReference type="InterPro" id="IPR007194">
    <property type="entry name" value="TRAPP_component"/>
</dbReference>
<dbReference type="SUPFAM" id="SSF111126">
    <property type="entry name" value="Ligand-binding domain in the NO signalling and Golgi transport"/>
    <property type="match status" value="1"/>
</dbReference>
<dbReference type="GO" id="GO:0005802">
    <property type="term" value="C:trans-Golgi network"/>
    <property type="evidence" value="ECO:0007669"/>
    <property type="project" value="TreeGrafter"/>
</dbReference>
<dbReference type="OrthoDB" id="941624at2759"/>
<evidence type="ECO:0000256" key="1">
    <source>
        <dbReference type="ARBA" id="ARBA00006218"/>
    </source>
</evidence>
<dbReference type="OMA" id="FWIATFQ"/>
<dbReference type="Proteomes" id="UP000030755">
    <property type="component" value="Unassembled WGS sequence"/>
</dbReference>
<dbReference type="EMBL" id="KE560964">
    <property type="protein sequence ID" value="EPZ34300.1"/>
    <property type="molecule type" value="Genomic_DNA"/>
</dbReference>
<proteinExistence type="inferred from homology"/>
<reference evidence="2 3" key="1">
    <citation type="journal article" date="2013" name="Curr. Biol.">
        <title>Shared signatures of parasitism and phylogenomics unite Cryptomycota and microsporidia.</title>
        <authorList>
            <person name="James T.Y."/>
            <person name="Pelin A."/>
            <person name="Bonen L."/>
            <person name="Ahrendt S."/>
            <person name="Sain D."/>
            <person name="Corradi N."/>
            <person name="Stajich J.E."/>
        </authorList>
    </citation>
    <scope>NUCLEOTIDE SEQUENCE [LARGE SCALE GENOMIC DNA]</scope>
    <source>
        <strain evidence="2 3">CSF55</strain>
    </source>
</reference>
<accession>A0A075AVX2</accession>
<dbReference type="CDD" id="cd14944">
    <property type="entry name" value="TRAPPC6A_Trs33"/>
    <property type="match status" value="1"/>
</dbReference>
<dbReference type="Gene3D" id="3.30.1380.20">
    <property type="entry name" value="Trafficking protein particle complex subunit 3"/>
    <property type="match status" value="1"/>
</dbReference>
<protein>
    <submittedName>
        <fullName evidence="2">NO signaling/Golgi transport ligand-binding domain-containing protein</fullName>
    </submittedName>
</protein>
<organism evidence="2 3">
    <name type="scientific">Rozella allomycis (strain CSF55)</name>
    <dbReference type="NCBI Taxonomy" id="988480"/>
    <lineage>
        <taxon>Eukaryota</taxon>
        <taxon>Fungi</taxon>
        <taxon>Fungi incertae sedis</taxon>
        <taxon>Cryptomycota</taxon>
        <taxon>Cryptomycota incertae sedis</taxon>
        <taxon>Rozella</taxon>
    </lineage>
</organism>
<comment type="similarity">
    <text evidence="1">Belongs to the TRAPP small subunits family. BET3 subfamily.</text>
</comment>
<dbReference type="PANTHER" id="PTHR12817">
    <property type="entry name" value="TRAFFICKING PROTEIN PARTICLE COMPLEX SUBUNIT 6B"/>
    <property type="match status" value="1"/>
</dbReference>
<dbReference type="GO" id="GO:0005801">
    <property type="term" value="C:cis-Golgi network"/>
    <property type="evidence" value="ECO:0007669"/>
    <property type="project" value="TreeGrafter"/>
</dbReference>
<evidence type="ECO:0000313" key="2">
    <source>
        <dbReference type="EMBL" id="EPZ34300.1"/>
    </source>
</evidence>
<dbReference type="AlphaFoldDB" id="A0A075AVX2"/>
<name>A0A075AVX2_ROZAC</name>
<dbReference type="STRING" id="988480.A0A075AVX2"/>
<dbReference type="InterPro" id="IPR024096">
    <property type="entry name" value="NO_sig/Golgi_transp_ligand-bd"/>
</dbReference>
<evidence type="ECO:0000313" key="3">
    <source>
        <dbReference type="Proteomes" id="UP000030755"/>
    </source>
</evidence>
<dbReference type="HOGENOM" id="CLU_076409_3_3_1"/>
<keyword evidence="3" id="KW-1185">Reference proteome</keyword>
<gene>
    <name evidence="2" type="ORF">O9G_005156</name>
</gene>
<dbReference type="Pfam" id="PF04051">
    <property type="entry name" value="TRAPP"/>
    <property type="match status" value="1"/>
</dbReference>
<dbReference type="GO" id="GO:0006888">
    <property type="term" value="P:endoplasmic reticulum to Golgi vesicle-mediated transport"/>
    <property type="evidence" value="ECO:0007669"/>
    <property type="project" value="TreeGrafter"/>
</dbReference>